<dbReference type="Proteomes" id="UP000011688">
    <property type="component" value="Unassembled WGS sequence"/>
</dbReference>
<dbReference type="eggNOG" id="arCOG08931">
    <property type="taxonomic scope" value="Archaea"/>
</dbReference>
<organism evidence="1 2">
    <name type="scientific">Natronococcus amylolyticus DSM 10524</name>
    <dbReference type="NCBI Taxonomy" id="1227497"/>
    <lineage>
        <taxon>Archaea</taxon>
        <taxon>Methanobacteriati</taxon>
        <taxon>Methanobacteriota</taxon>
        <taxon>Stenosarchaea group</taxon>
        <taxon>Halobacteria</taxon>
        <taxon>Halobacteriales</taxon>
        <taxon>Natrialbaceae</taxon>
        <taxon>Natronococcus</taxon>
    </lineage>
</organism>
<evidence type="ECO:0008006" key="3">
    <source>
        <dbReference type="Google" id="ProtNLM"/>
    </source>
</evidence>
<sequence length="79" mass="8733">MCARFTDDDEGKRVVNAEGNEIGIIETVENGSAYVNPDPGVTDAIRSKLGWGDSDEESYDLAERNVKTVTDDEVRLDRL</sequence>
<accession>L9X6C3</accession>
<dbReference type="STRING" id="1227497.C491_14337"/>
<dbReference type="EMBL" id="AOIB01000028">
    <property type="protein sequence ID" value="ELY56133.1"/>
    <property type="molecule type" value="Genomic_DNA"/>
</dbReference>
<evidence type="ECO:0000313" key="2">
    <source>
        <dbReference type="Proteomes" id="UP000011688"/>
    </source>
</evidence>
<comment type="caution">
    <text evidence="1">The sequence shown here is derived from an EMBL/GenBank/DDBJ whole genome shotgun (WGS) entry which is preliminary data.</text>
</comment>
<protein>
    <recommendedName>
        <fullName evidence="3">PRC-barrel domain-containing protein</fullName>
    </recommendedName>
</protein>
<dbReference type="RefSeq" id="WP_005557394.1">
    <property type="nucleotide sequence ID" value="NZ_AOIB01000028.1"/>
</dbReference>
<dbReference type="AlphaFoldDB" id="L9X6C3"/>
<reference evidence="1 2" key="1">
    <citation type="journal article" date="2014" name="PLoS Genet.">
        <title>Phylogenetically driven sequencing of extremely halophilic archaea reveals strategies for static and dynamic osmo-response.</title>
        <authorList>
            <person name="Becker E.A."/>
            <person name="Seitzer P.M."/>
            <person name="Tritt A."/>
            <person name="Larsen D."/>
            <person name="Krusor M."/>
            <person name="Yao A.I."/>
            <person name="Wu D."/>
            <person name="Madern D."/>
            <person name="Eisen J.A."/>
            <person name="Darling A.E."/>
            <person name="Facciotti M.T."/>
        </authorList>
    </citation>
    <scope>NUCLEOTIDE SEQUENCE [LARGE SCALE GENOMIC DNA]</scope>
    <source>
        <strain evidence="1 2">DSM 10524</strain>
    </source>
</reference>
<evidence type="ECO:0000313" key="1">
    <source>
        <dbReference type="EMBL" id="ELY56133.1"/>
    </source>
</evidence>
<keyword evidence="2" id="KW-1185">Reference proteome</keyword>
<dbReference type="OrthoDB" id="229248at2157"/>
<proteinExistence type="predicted"/>
<name>L9X6C3_9EURY</name>
<gene>
    <name evidence="1" type="ORF">C491_14337</name>
</gene>